<dbReference type="AlphaFoldDB" id="A0A2U9AX02"/>
<evidence type="ECO:0000313" key="3">
    <source>
        <dbReference type="Proteomes" id="UP000246464"/>
    </source>
</evidence>
<accession>A0A2U9AX02</accession>
<sequence length="78" mass="8564">MRISVSEIESEVSSLTPVAIILNGAIMASHSHGGVELQYVQAALVGEGSWRDIRQGQQAAVSRDIRQQRQESRALHPR</sequence>
<feature type="compositionally biased region" description="Basic and acidic residues" evidence="1">
    <location>
        <begin position="63"/>
        <end position="78"/>
    </location>
</feature>
<keyword evidence="3" id="KW-1185">Reference proteome</keyword>
<evidence type="ECO:0000256" key="1">
    <source>
        <dbReference type="SAM" id="MobiDB-lite"/>
    </source>
</evidence>
<reference evidence="2 3" key="1">
    <citation type="submission" date="2017-12" db="EMBL/GenBank/DDBJ databases">
        <title>Integrating genomic resources of turbot (Scophthalmus maximus) in depth evaluation of genetic and physical mapping variation across individuals.</title>
        <authorList>
            <person name="Martinez P."/>
        </authorList>
    </citation>
    <scope>NUCLEOTIDE SEQUENCE [LARGE SCALE GENOMIC DNA]</scope>
</reference>
<gene>
    <name evidence="2" type="ORF">SMAX5B_002562</name>
</gene>
<feature type="region of interest" description="Disordered" evidence="1">
    <location>
        <begin position="59"/>
        <end position="78"/>
    </location>
</feature>
<dbReference type="Proteomes" id="UP000246464">
    <property type="component" value="Chromosome 1"/>
</dbReference>
<proteinExistence type="predicted"/>
<name>A0A2U9AX02_SCOMX</name>
<evidence type="ECO:0000313" key="2">
    <source>
        <dbReference type="EMBL" id="AWO96184.1"/>
    </source>
</evidence>
<dbReference type="EMBL" id="CP026243">
    <property type="protein sequence ID" value="AWO96184.1"/>
    <property type="molecule type" value="Genomic_DNA"/>
</dbReference>
<protein>
    <submittedName>
        <fullName evidence="2">Uncharacterized protein</fullName>
    </submittedName>
</protein>
<organism evidence="2 3">
    <name type="scientific">Scophthalmus maximus</name>
    <name type="common">Turbot</name>
    <name type="synonym">Psetta maxima</name>
    <dbReference type="NCBI Taxonomy" id="52904"/>
    <lineage>
        <taxon>Eukaryota</taxon>
        <taxon>Metazoa</taxon>
        <taxon>Chordata</taxon>
        <taxon>Craniata</taxon>
        <taxon>Vertebrata</taxon>
        <taxon>Euteleostomi</taxon>
        <taxon>Actinopterygii</taxon>
        <taxon>Neopterygii</taxon>
        <taxon>Teleostei</taxon>
        <taxon>Neoteleostei</taxon>
        <taxon>Acanthomorphata</taxon>
        <taxon>Carangaria</taxon>
        <taxon>Pleuronectiformes</taxon>
        <taxon>Pleuronectoidei</taxon>
        <taxon>Scophthalmidae</taxon>
        <taxon>Scophthalmus</taxon>
    </lineage>
</organism>